<evidence type="ECO:0000256" key="1">
    <source>
        <dbReference type="ARBA" id="ARBA00023015"/>
    </source>
</evidence>
<keyword evidence="3" id="KW-0804">Transcription</keyword>
<dbReference type="PANTHER" id="PTHR47504">
    <property type="entry name" value="RIGHT ORIGIN-BINDING PROTEIN"/>
    <property type="match status" value="1"/>
</dbReference>
<dbReference type="PANTHER" id="PTHR47504:SF5">
    <property type="entry name" value="RIGHT ORIGIN-BINDING PROTEIN"/>
    <property type="match status" value="1"/>
</dbReference>
<dbReference type="SMART" id="SM00871">
    <property type="entry name" value="AraC_E_bind"/>
    <property type="match status" value="1"/>
</dbReference>
<name>A0ABC9TWG0_CLOSY</name>
<keyword evidence="1" id="KW-0805">Transcription regulation</keyword>
<dbReference type="SUPFAM" id="SSF46689">
    <property type="entry name" value="Homeodomain-like"/>
    <property type="match status" value="2"/>
</dbReference>
<reference evidence="5 6" key="1">
    <citation type="submission" date="2013-07" db="EMBL/GenBank/DDBJ databases">
        <authorList>
            <person name="Weinstock G."/>
            <person name="Sodergren E."/>
            <person name="Wylie T."/>
            <person name="Fulton L."/>
            <person name="Fulton R."/>
            <person name="Fronick C."/>
            <person name="O'Laughlin M."/>
            <person name="Godfrey J."/>
            <person name="Miner T."/>
            <person name="Herter B."/>
            <person name="Appelbaum E."/>
            <person name="Cordes M."/>
            <person name="Lek S."/>
            <person name="Wollam A."/>
            <person name="Pepin K.H."/>
            <person name="Palsikar V.B."/>
            <person name="Mitreva M."/>
            <person name="Wilson R.K."/>
        </authorList>
    </citation>
    <scope>NUCLEOTIDE SEQUENCE [LARGE SCALE GENOMIC DNA]</scope>
    <source>
        <strain evidence="5 6">ATCC 14940</strain>
    </source>
</reference>
<dbReference type="AlphaFoldDB" id="A0ABC9TWG0"/>
<keyword evidence="2" id="KW-0238">DNA-binding</keyword>
<gene>
    <name evidence="5" type="ORF">CLOSYM_02866</name>
</gene>
<dbReference type="GO" id="GO:0003677">
    <property type="term" value="F:DNA binding"/>
    <property type="evidence" value="ECO:0007669"/>
    <property type="project" value="UniProtKB-KW"/>
</dbReference>
<dbReference type="InterPro" id="IPR018062">
    <property type="entry name" value="HTH_AraC-typ_CS"/>
</dbReference>
<accession>A0ABC9TWG0</accession>
<dbReference type="SMART" id="SM00342">
    <property type="entry name" value="HTH_ARAC"/>
    <property type="match status" value="1"/>
</dbReference>
<dbReference type="InterPro" id="IPR009057">
    <property type="entry name" value="Homeodomain-like_sf"/>
</dbReference>
<evidence type="ECO:0000256" key="3">
    <source>
        <dbReference type="ARBA" id="ARBA00023163"/>
    </source>
</evidence>
<evidence type="ECO:0000313" key="5">
    <source>
        <dbReference type="EMBL" id="ERI76007.1"/>
    </source>
</evidence>
<dbReference type="EMBL" id="AWSU01000224">
    <property type="protein sequence ID" value="ERI76007.1"/>
    <property type="molecule type" value="Genomic_DNA"/>
</dbReference>
<dbReference type="Proteomes" id="UP000016491">
    <property type="component" value="Unassembled WGS sequence"/>
</dbReference>
<dbReference type="Gene3D" id="3.20.80.10">
    <property type="entry name" value="Regulatory factor, effector binding domain"/>
    <property type="match status" value="1"/>
</dbReference>
<dbReference type="Pfam" id="PF12833">
    <property type="entry name" value="HTH_18"/>
    <property type="match status" value="1"/>
</dbReference>
<dbReference type="Gene3D" id="1.10.10.60">
    <property type="entry name" value="Homeodomain-like"/>
    <property type="match status" value="2"/>
</dbReference>
<evidence type="ECO:0000259" key="4">
    <source>
        <dbReference type="PROSITE" id="PS01124"/>
    </source>
</evidence>
<protein>
    <submittedName>
        <fullName evidence="5">Transcriptional regulator, effector binding domain protein</fullName>
    </submittedName>
</protein>
<dbReference type="InterPro" id="IPR010499">
    <property type="entry name" value="AraC_E-bd"/>
</dbReference>
<dbReference type="InterPro" id="IPR018060">
    <property type="entry name" value="HTH_AraC"/>
</dbReference>
<dbReference type="PROSITE" id="PS00041">
    <property type="entry name" value="HTH_ARAC_FAMILY_1"/>
    <property type="match status" value="1"/>
</dbReference>
<dbReference type="InterPro" id="IPR029442">
    <property type="entry name" value="GyrI-like"/>
</dbReference>
<evidence type="ECO:0000256" key="2">
    <source>
        <dbReference type="ARBA" id="ARBA00023125"/>
    </source>
</evidence>
<dbReference type="InterPro" id="IPR050959">
    <property type="entry name" value="MarA-like"/>
</dbReference>
<sequence length="308" mass="34529">MQGKRGNEHEKHVESVCSIQAGGIKMEWIERLNKAMSYIEEHITEEIDFEQTAKIACCSAYHFQRMFTYMAGIPLSEYIRRRRMTLAAVELQSSDEKVIDIALKYGYASPTAFNRAFQSVQGITPSAAKKKGTPVKSYPPLSFAITIKGVEGMNYRIEEKEAFRIIGIAQSMSKNLEENFAVVPQMWGKAAADGTIQKLASMIEGQPAGLLGVSICNNEEDWRYFIAVSGTRPAEAPFEEYRVPASTWAVFPGTGTNLSVQDLERRIVTEWLPTSGYEYGSAPDIEVYISPNPENAKYEVWIPVVKKQ</sequence>
<dbReference type="PROSITE" id="PS01124">
    <property type="entry name" value="HTH_ARAC_FAMILY_2"/>
    <property type="match status" value="1"/>
</dbReference>
<evidence type="ECO:0000313" key="6">
    <source>
        <dbReference type="Proteomes" id="UP000016491"/>
    </source>
</evidence>
<proteinExistence type="predicted"/>
<comment type="caution">
    <text evidence="5">The sequence shown here is derived from an EMBL/GenBank/DDBJ whole genome shotgun (WGS) entry which is preliminary data.</text>
</comment>
<feature type="domain" description="HTH araC/xylS-type" evidence="4">
    <location>
        <begin position="33"/>
        <end position="131"/>
    </location>
</feature>
<dbReference type="Pfam" id="PF06445">
    <property type="entry name" value="GyrI-like"/>
    <property type="match status" value="1"/>
</dbReference>
<dbReference type="InterPro" id="IPR011256">
    <property type="entry name" value="Reg_factor_effector_dom_sf"/>
</dbReference>
<dbReference type="SUPFAM" id="SSF55136">
    <property type="entry name" value="Probable bacterial effector-binding domain"/>
    <property type="match status" value="1"/>
</dbReference>
<organism evidence="5 6">
    <name type="scientific">[Clostridium] symbiosum ATCC 14940</name>
    <dbReference type="NCBI Taxonomy" id="411472"/>
    <lineage>
        <taxon>Bacteria</taxon>
        <taxon>Bacillati</taxon>
        <taxon>Bacillota</taxon>
        <taxon>Clostridia</taxon>
        <taxon>Lachnospirales</taxon>
        <taxon>Lachnospiraceae</taxon>
        <taxon>Otoolea</taxon>
    </lineage>
</organism>